<feature type="signal peptide" evidence="1">
    <location>
        <begin position="1"/>
        <end position="16"/>
    </location>
</feature>
<dbReference type="EMBL" id="WHVB01000035">
    <property type="protein sequence ID" value="KAF8467546.1"/>
    <property type="molecule type" value="Genomic_DNA"/>
</dbReference>
<dbReference type="AlphaFoldDB" id="A0A9P5MQ68"/>
<reference evidence="2" key="1">
    <citation type="submission" date="2019-10" db="EMBL/GenBank/DDBJ databases">
        <authorList>
            <consortium name="DOE Joint Genome Institute"/>
            <person name="Kuo A."/>
            <person name="Miyauchi S."/>
            <person name="Kiss E."/>
            <person name="Drula E."/>
            <person name="Kohler A."/>
            <person name="Sanchez-Garcia M."/>
            <person name="Andreopoulos B."/>
            <person name="Barry K.W."/>
            <person name="Bonito G."/>
            <person name="Buee M."/>
            <person name="Carver A."/>
            <person name="Chen C."/>
            <person name="Cichocki N."/>
            <person name="Clum A."/>
            <person name="Culley D."/>
            <person name="Crous P.W."/>
            <person name="Fauchery L."/>
            <person name="Girlanda M."/>
            <person name="Hayes R."/>
            <person name="Keri Z."/>
            <person name="LaButti K."/>
            <person name="Lipzen A."/>
            <person name="Lombard V."/>
            <person name="Magnuson J."/>
            <person name="Maillard F."/>
            <person name="Morin E."/>
            <person name="Murat C."/>
            <person name="Nolan M."/>
            <person name="Ohm R."/>
            <person name="Pangilinan J."/>
            <person name="Pereira M."/>
            <person name="Perotto S."/>
            <person name="Peter M."/>
            <person name="Riley R."/>
            <person name="Sitrit Y."/>
            <person name="Stielow B."/>
            <person name="Szollosi G."/>
            <person name="Zifcakova L."/>
            <person name="Stursova M."/>
            <person name="Spatafora J.W."/>
            <person name="Tedersoo L."/>
            <person name="Vaario L.-M."/>
            <person name="Yamada A."/>
            <person name="Yan M."/>
            <person name="Wang P."/>
            <person name="Xu J."/>
            <person name="Bruns T."/>
            <person name="Baldrian P."/>
            <person name="Vilgalys R."/>
            <person name="Henrissat B."/>
            <person name="Grigoriev I.V."/>
            <person name="Hibbett D."/>
            <person name="Nagy L.G."/>
            <person name="Martin F.M."/>
        </authorList>
    </citation>
    <scope>NUCLEOTIDE SEQUENCE</scope>
    <source>
        <strain evidence="2">Prilba</strain>
    </source>
</reference>
<sequence length="72" mass="7482">MSIIALTLGIFTDVFGLGFCGGADRRSCTTKVGNHIDGSVSQRITADLQGSAISAKGPLPGVLYQSGDRRLI</sequence>
<keyword evidence="3" id="KW-1185">Reference proteome</keyword>
<comment type="caution">
    <text evidence="2">The sequence shown here is derived from an EMBL/GenBank/DDBJ whole genome shotgun (WGS) entry which is preliminary data.</text>
</comment>
<name>A0A9P5MQ68_9AGAM</name>
<proteinExistence type="predicted"/>
<evidence type="ECO:0000313" key="3">
    <source>
        <dbReference type="Proteomes" id="UP000759537"/>
    </source>
</evidence>
<organism evidence="2 3">
    <name type="scientific">Russula ochroleuca</name>
    <dbReference type="NCBI Taxonomy" id="152965"/>
    <lineage>
        <taxon>Eukaryota</taxon>
        <taxon>Fungi</taxon>
        <taxon>Dikarya</taxon>
        <taxon>Basidiomycota</taxon>
        <taxon>Agaricomycotina</taxon>
        <taxon>Agaricomycetes</taxon>
        <taxon>Russulales</taxon>
        <taxon>Russulaceae</taxon>
        <taxon>Russula</taxon>
    </lineage>
</organism>
<evidence type="ECO:0000313" key="2">
    <source>
        <dbReference type="EMBL" id="KAF8467546.1"/>
    </source>
</evidence>
<gene>
    <name evidence="2" type="ORF">DFH94DRAFT_777933</name>
</gene>
<evidence type="ECO:0008006" key="4">
    <source>
        <dbReference type="Google" id="ProtNLM"/>
    </source>
</evidence>
<keyword evidence="1" id="KW-0732">Signal</keyword>
<dbReference type="Proteomes" id="UP000759537">
    <property type="component" value="Unassembled WGS sequence"/>
</dbReference>
<feature type="chain" id="PRO_5040178953" description="Secreted protein" evidence="1">
    <location>
        <begin position="17"/>
        <end position="72"/>
    </location>
</feature>
<evidence type="ECO:0000256" key="1">
    <source>
        <dbReference type="SAM" id="SignalP"/>
    </source>
</evidence>
<accession>A0A9P5MQ68</accession>
<reference evidence="2" key="2">
    <citation type="journal article" date="2020" name="Nat. Commun.">
        <title>Large-scale genome sequencing of mycorrhizal fungi provides insights into the early evolution of symbiotic traits.</title>
        <authorList>
            <person name="Miyauchi S."/>
            <person name="Kiss E."/>
            <person name="Kuo A."/>
            <person name="Drula E."/>
            <person name="Kohler A."/>
            <person name="Sanchez-Garcia M."/>
            <person name="Morin E."/>
            <person name="Andreopoulos B."/>
            <person name="Barry K.W."/>
            <person name="Bonito G."/>
            <person name="Buee M."/>
            <person name="Carver A."/>
            <person name="Chen C."/>
            <person name="Cichocki N."/>
            <person name="Clum A."/>
            <person name="Culley D."/>
            <person name="Crous P.W."/>
            <person name="Fauchery L."/>
            <person name="Girlanda M."/>
            <person name="Hayes R.D."/>
            <person name="Keri Z."/>
            <person name="LaButti K."/>
            <person name="Lipzen A."/>
            <person name="Lombard V."/>
            <person name="Magnuson J."/>
            <person name="Maillard F."/>
            <person name="Murat C."/>
            <person name="Nolan M."/>
            <person name="Ohm R.A."/>
            <person name="Pangilinan J."/>
            <person name="Pereira M.F."/>
            <person name="Perotto S."/>
            <person name="Peter M."/>
            <person name="Pfister S."/>
            <person name="Riley R."/>
            <person name="Sitrit Y."/>
            <person name="Stielow J.B."/>
            <person name="Szollosi G."/>
            <person name="Zifcakova L."/>
            <person name="Stursova M."/>
            <person name="Spatafora J.W."/>
            <person name="Tedersoo L."/>
            <person name="Vaario L.M."/>
            <person name="Yamada A."/>
            <person name="Yan M."/>
            <person name="Wang P."/>
            <person name="Xu J."/>
            <person name="Bruns T."/>
            <person name="Baldrian P."/>
            <person name="Vilgalys R."/>
            <person name="Dunand C."/>
            <person name="Henrissat B."/>
            <person name="Grigoriev I.V."/>
            <person name="Hibbett D."/>
            <person name="Nagy L.G."/>
            <person name="Martin F.M."/>
        </authorList>
    </citation>
    <scope>NUCLEOTIDE SEQUENCE</scope>
    <source>
        <strain evidence="2">Prilba</strain>
    </source>
</reference>
<protein>
    <recommendedName>
        <fullName evidence="4">Secreted protein</fullName>
    </recommendedName>
</protein>